<dbReference type="Pfam" id="PF13462">
    <property type="entry name" value="Thioredoxin_4"/>
    <property type="match status" value="1"/>
</dbReference>
<gene>
    <name evidence="7" type="ORF">LCGC14_1925980</name>
</gene>
<evidence type="ECO:0000256" key="3">
    <source>
        <dbReference type="ARBA" id="ARBA00023002"/>
    </source>
</evidence>
<keyword evidence="2" id="KW-0732">Signal</keyword>
<comment type="caution">
    <text evidence="7">The sequence shown here is derived from an EMBL/GenBank/DDBJ whole genome shotgun (WGS) entry which is preliminary data.</text>
</comment>
<proteinExistence type="inferred from homology"/>
<evidence type="ECO:0000256" key="1">
    <source>
        <dbReference type="ARBA" id="ARBA00005791"/>
    </source>
</evidence>
<evidence type="ECO:0000256" key="2">
    <source>
        <dbReference type="ARBA" id="ARBA00022729"/>
    </source>
</evidence>
<keyword evidence="4" id="KW-1015">Disulfide bond</keyword>
<accession>A0A0F9FPB2</accession>
<keyword evidence="5" id="KW-0676">Redox-active center</keyword>
<evidence type="ECO:0000256" key="5">
    <source>
        <dbReference type="ARBA" id="ARBA00023284"/>
    </source>
</evidence>
<name>A0A0F9FPB2_9ZZZZ</name>
<dbReference type="InterPro" id="IPR012336">
    <property type="entry name" value="Thioredoxin-like_fold"/>
</dbReference>
<feature type="domain" description="Thioredoxin-like fold" evidence="6">
    <location>
        <begin position="7"/>
        <end position="134"/>
    </location>
</feature>
<dbReference type="EMBL" id="LAZR01020601">
    <property type="protein sequence ID" value="KKL88309.1"/>
    <property type="molecule type" value="Genomic_DNA"/>
</dbReference>
<comment type="similarity">
    <text evidence="1">Belongs to the thioredoxin family. DsbA subfamily.</text>
</comment>
<dbReference type="SUPFAM" id="SSF52833">
    <property type="entry name" value="Thioredoxin-like"/>
    <property type="match status" value="1"/>
</dbReference>
<reference evidence="7" key="1">
    <citation type="journal article" date="2015" name="Nature">
        <title>Complex archaea that bridge the gap between prokaryotes and eukaryotes.</title>
        <authorList>
            <person name="Spang A."/>
            <person name="Saw J.H."/>
            <person name="Jorgensen S.L."/>
            <person name="Zaremba-Niedzwiedzka K."/>
            <person name="Martijn J."/>
            <person name="Lind A.E."/>
            <person name="van Eijk R."/>
            <person name="Schleper C."/>
            <person name="Guy L."/>
            <person name="Ettema T.J."/>
        </authorList>
    </citation>
    <scope>NUCLEOTIDE SEQUENCE</scope>
</reference>
<dbReference type="PANTHER" id="PTHR13887">
    <property type="entry name" value="GLUTATHIONE S-TRANSFERASE KAPPA"/>
    <property type="match status" value="1"/>
</dbReference>
<evidence type="ECO:0000256" key="4">
    <source>
        <dbReference type="ARBA" id="ARBA00023157"/>
    </source>
</evidence>
<evidence type="ECO:0000313" key="7">
    <source>
        <dbReference type="EMBL" id="KKL88309.1"/>
    </source>
</evidence>
<keyword evidence="3" id="KW-0560">Oxidoreductase</keyword>
<dbReference type="Gene3D" id="3.40.30.10">
    <property type="entry name" value="Glutaredoxin"/>
    <property type="match status" value="1"/>
</dbReference>
<evidence type="ECO:0000259" key="6">
    <source>
        <dbReference type="Pfam" id="PF13462"/>
    </source>
</evidence>
<dbReference type="InterPro" id="IPR036249">
    <property type="entry name" value="Thioredoxin-like_sf"/>
</dbReference>
<protein>
    <recommendedName>
        <fullName evidence="6">Thioredoxin-like fold domain-containing protein</fullName>
    </recommendedName>
</protein>
<sequence>MSVLPLIEEEFVLPGKAKVEMRCIAILGDESELAAQAAECANDQGRFWEFHDTLYANQAPDHNSGAFSSENLKRFAEALALDTVAFDSCLDSGKYASKVRKDTNAARQMGVNSTPTIFVNGREVTGSVDALRAAILQELSSGS</sequence>
<dbReference type="GO" id="GO:0016491">
    <property type="term" value="F:oxidoreductase activity"/>
    <property type="evidence" value="ECO:0007669"/>
    <property type="project" value="UniProtKB-KW"/>
</dbReference>
<dbReference type="AlphaFoldDB" id="A0A0F9FPB2"/>
<dbReference type="PANTHER" id="PTHR13887:SF14">
    <property type="entry name" value="DISULFIDE BOND FORMATION PROTEIN D"/>
    <property type="match status" value="1"/>
</dbReference>
<organism evidence="7">
    <name type="scientific">marine sediment metagenome</name>
    <dbReference type="NCBI Taxonomy" id="412755"/>
    <lineage>
        <taxon>unclassified sequences</taxon>
        <taxon>metagenomes</taxon>
        <taxon>ecological metagenomes</taxon>
    </lineage>
</organism>